<gene>
    <name evidence="3" type="ORF">N0V87_000081</name>
</gene>
<sequence length="204" mass="22540">MDRTAAKPLRKRLPTLLAHIAQLILAIVILGLAAYGVDYISYNVLIYSIVVNVCTMGVSSWLLASRTFLSKFDNVWIALGLHAWMLVFWIVDLGLTANLTREWSPQCSYTPEAGKICSAYVTKRDTTFKTYYGALIASSVLIGLQVLLWLGTITLLALDLKRRRSTVTQSSTVAAGPRFSNESRTAEGDVEKTNVFDTKSKASK</sequence>
<evidence type="ECO:0008006" key="5">
    <source>
        <dbReference type="Google" id="ProtNLM"/>
    </source>
</evidence>
<reference evidence="3" key="1">
    <citation type="submission" date="2022-10" db="EMBL/GenBank/DDBJ databases">
        <title>Tapping the CABI collections for fungal endophytes: first genome assemblies for Collariella, Neodidymelliopsis, Ascochyta clinopodiicola, Didymella pomorum, Didymosphaeria variabile, Neocosmospora piperis and Neocucurbitaria cava.</title>
        <authorList>
            <person name="Hill R."/>
        </authorList>
    </citation>
    <scope>NUCLEOTIDE SEQUENCE</scope>
    <source>
        <strain evidence="3">IMI 360193</strain>
    </source>
</reference>
<evidence type="ECO:0000256" key="2">
    <source>
        <dbReference type="SAM" id="Phobius"/>
    </source>
</evidence>
<organism evidence="3 4">
    <name type="scientific">Didymella glomerata</name>
    <dbReference type="NCBI Taxonomy" id="749621"/>
    <lineage>
        <taxon>Eukaryota</taxon>
        <taxon>Fungi</taxon>
        <taxon>Dikarya</taxon>
        <taxon>Ascomycota</taxon>
        <taxon>Pezizomycotina</taxon>
        <taxon>Dothideomycetes</taxon>
        <taxon>Pleosporomycetidae</taxon>
        <taxon>Pleosporales</taxon>
        <taxon>Pleosporineae</taxon>
        <taxon>Didymellaceae</taxon>
        <taxon>Didymella</taxon>
    </lineage>
</organism>
<name>A0A9W9C4J5_9PLEO</name>
<dbReference type="PANTHER" id="PTHR37451:SF3">
    <property type="entry name" value="MARVEL DOMAIN-CONTAINING PROTEIN"/>
    <property type="match status" value="1"/>
</dbReference>
<accession>A0A9W9C4J5</accession>
<feature type="transmembrane region" description="Helical" evidence="2">
    <location>
        <begin position="16"/>
        <end position="36"/>
    </location>
</feature>
<dbReference type="EMBL" id="JAPEUV010000001">
    <property type="protein sequence ID" value="KAJ4343799.1"/>
    <property type="molecule type" value="Genomic_DNA"/>
</dbReference>
<feature type="transmembrane region" description="Helical" evidence="2">
    <location>
        <begin position="75"/>
        <end position="95"/>
    </location>
</feature>
<dbReference type="PANTHER" id="PTHR37451">
    <property type="entry name" value="MARVEL DOMAIN"/>
    <property type="match status" value="1"/>
</dbReference>
<feature type="transmembrane region" description="Helical" evidence="2">
    <location>
        <begin position="131"/>
        <end position="158"/>
    </location>
</feature>
<keyword evidence="2" id="KW-0472">Membrane</keyword>
<evidence type="ECO:0000313" key="4">
    <source>
        <dbReference type="Proteomes" id="UP001140562"/>
    </source>
</evidence>
<feature type="region of interest" description="Disordered" evidence="1">
    <location>
        <begin position="171"/>
        <end position="204"/>
    </location>
</feature>
<keyword evidence="2" id="KW-0812">Transmembrane</keyword>
<keyword evidence="2" id="KW-1133">Transmembrane helix</keyword>
<proteinExistence type="predicted"/>
<dbReference type="AlphaFoldDB" id="A0A9W9C4J5"/>
<comment type="caution">
    <text evidence="3">The sequence shown here is derived from an EMBL/GenBank/DDBJ whole genome shotgun (WGS) entry which is preliminary data.</text>
</comment>
<dbReference type="Proteomes" id="UP001140562">
    <property type="component" value="Unassembled WGS sequence"/>
</dbReference>
<protein>
    <recommendedName>
        <fullName evidence="5">MARVEL domain-containing protein</fullName>
    </recommendedName>
</protein>
<evidence type="ECO:0000256" key="1">
    <source>
        <dbReference type="SAM" id="MobiDB-lite"/>
    </source>
</evidence>
<feature type="transmembrane region" description="Helical" evidence="2">
    <location>
        <begin position="42"/>
        <end position="63"/>
    </location>
</feature>
<feature type="compositionally biased region" description="Basic and acidic residues" evidence="1">
    <location>
        <begin position="184"/>
        <end position="204"/>
    </location>
</feature>
<evidence type="ECO:0000313" key="3">
    <source>
        <dbReference type="EMBL" id="KAJ4343799.1"/>
    </source>
</evidence>
<keyword evidence="4" id="KW-1185">Reference proteome</keyword>
<dbReference type="OrthoDB" id="5325022at2759"/>